<gene>
    <name evidence="2" type="ORF">Tco_0750375</name>
</gene>
<accession>A0ABQ4Z138</accession>
<feature type="region of interest" description="Disordered" evidence="1">
    <location>
        <begin position="1"/>
        <end position="27"/>
    </location>
</feature>
<keyword evidence="3" id="KW-1185">Reference proteome</keyword>
<name>A0ABQ4Z138_9ASTR</name>
<reference evidence="2" key="2">
    <citation type="submission" date="2022-01" db="EMBL/GenBank/DDBJ databases">
        <authorList>
            <person name="Yamashiro T."/>
            <person name="Shiraishi A."/>
            <person name="Satake H."/>
            <person name="Nakayama K."/>
        </authorList>
    </citation>
    <scope>NUCLEOTIDE SEQUENCE</scope>
</reference>
<feature type="compositionally biased region" description="Basic residues" evidence="1">
    <location>
        <begin position="15"/>
        <end position="27"/>
    </location>
</feature>
<evidence type="ECO:0000256" key="1">
    <source>
        <dbReference type="SAM" id="MobiDB-lite"/>
    </source>
</evidence>
<evidence type="ECO:0000313" key="3">
    <source>
        <dbReference type="Proteomes" id="UP001151760"/>
    </source>
</evidence>
<organism evidence="2 3">
    <name type="scientific">Tanacetum coccineum</name>
    <dbReference type="NCBI Taxonomy" id="301880"/>
    <lineage>
        <taxon>Eukaryota</taxon>
        <taxon>Viridiplantae</taxon>
        <taxon>Streptophyta</taxon>
        <taxon>Embryophyta</taxon>
        <taxon>Tracheophyta</taxon>
        <taxon>Spermatophyta</taxon>
        <taxon>Magnoliopsida</taxon>
        <taxon>eudicotyledons</taxon>
        <taxon>Gunneridae</taxon>
        <taxon>Pentapetalae</taxon>
        <taxon>asterids</taxon>
        <taxon>campanulids</taxon>
        <taxon>Asterales</taxon>
        <taxon>Asteraceae</taxon>
        <taxon>Asteroideae</taxon>
        <taxon>Anthemideae</taxon>
        <taxon>Anthemidinae</taxon>
        <taxon>Tanacetum</taxon>
    </lineage>
</organism>
<protein>
    <submittedName>
        <fullName evidence="2">Uncharacterized protein</fullName>
    </submittedName>
</protein>
<dbReference type="EMBL" id="BQNB010010929">
    <property type="protein sequence ID" value="GJS83834.1"/>
    <property type="molecule type" value="Genomic_DNA"/>
</dbReference>
<proteinExistence type="predicted"/>
<dbReference type="Proteomes" id="UP001151760">
    <property type="component" value="Unassembled WGS sequence"/>
</dbReference>
<sequence>MSPAPPTTATPVASHHQHHRYPSPHHPHRLHLAIISPTRKPPSPPPYVTAATPPPRRVFGCWVHNTSGVFVSGFIAKTRVCVAGHPGGPIRKLAYYFVERERSAVNSTLWTFSNGLDFSSLRGQSLQLSPLQMLTSKFGFTMYIFL</sequence>
<evidence type="ECO:0000313" key="2">
    <source>
        <dbReference type="EMBL" id="GJS83834.1"/>
    </source>
</evidence>
<reference evidence="2" key="1">
    <citation type="journal article" date="2022" name="Int. J. Mol. Sci.">
        <title>Draft Genome of Tanacetum Coccineum: Genomic Comparison of Closely Related Tanacetum-Family Plants.</title>
        <authorList>
            <person name="Yamashiro T."/>
            <person name="Shiraishi A."/>
            <person name="Nakayama K."/>
            <person name="Satake H."/>
        </authorList>
    </citation>
    <scope>NUCLEOTIDE SEQUENCE</scope>
</reference>
<comment type="caution">
    <text evidence="2">The sequence shown here is derived from an EMBL/GenBank/DDBJ whole genome shotgun (WGS) entry which is preliminary data.</text>
</comment>